<dbReference type="PROSITE" id="PS50929">
    <property type="entry name" value="ABC_TM1F"/>
    <property type="match status" value="1"/>
</dbReference>
<comment type="caution">
    <text evidence="8">The sequence shown here is derived from an EMBL/GenBank/DDBJ whole genome shotgun (WGS) entry which is preliminary data.</text>
</comment>
<feature type="transmembrane region" description="Helical" evidence="6">
    <location>
        <begin position="184"/>
        <end position="201"/>
    </location>
</feature>
<reference evidence="8" key="2">
    <citation type="submission" date="2021-04" db="EMBL/GenBank/DDBJ databases">
        <authorList>
            <person name="Gilroy R."/>
        </authorList>
    </citation>
    <scope>NUCLEOTIDE SEQUENCE</scope>
    <source>
        <strain evidence="8">CHK192-19661</strain>
    </source>
</reference>
<proteinExistence type="predicted"/>
<dbReference type="GO" id="GO:0090374">
    <property type="term" value="P:oligopeptide export from mitochondrion"/>
    <property type="evidence" value="ECO:0007669"/>
    <property type="project" value="TreeGrafter"/>
</dbReference>
<dbReference type="Pfam" id="PF00664">
    <property type="entry name" value="ABC_membrane"/>
    <property type="match status" value="1"/>
</dbReference>
<dbReference type="CDD" id="cd18547">
    <property type="entry name" value="ABC_6TM_Tm288_like"/>
    <property type="match status" value="1"/>
</dbReference>
<keyword evidence="8" id="KW-0547">Nucleotide-binding</keyword>
<sequence length="418" mass="44780">MKNDAFRTPAPVPAGRAPAGRAGKRAALARLGRYFLRYKGMTALALFFSLAGNVPSLLGPVFSARAINAVEGTVDMPAVLFYCALMAGCYLLSAAFTYALTVCMTRLSRAITRAMREETFSRLLSLPVSFFDTRLAGDVLNRLTYDIDTVNASLSNDVIQLASGVITVVGSLVSMLLLSPLLTAVFAVIVPVTVLVTVRRSKIMRPLFRKRSAKLGELNGYSDEMLSGLRTIAAYGREGEICARYGARNEEAAQAYYTADYYGSKMGPTVNFVNNLSTVFISVFGGLLFFGGRIRLGDVSAFLQYSRKFTGPVNEFANIVSEIQSSLAAAERVFGILDEQPEAQDAPDALPAPRGAAEIAFEGVTFGYDPAKPVLRGVSFTPPPRAAPSPSSGLRARARPPSSTCSCAFTTCRAGASR</sequence>
<dbReference type="InterPro" id="IPR036640">
    <property type="entry name" value="ABC1_TM_sf"/>
</dbReference>
<keyword evidence="3 6" id="KW-1133">Transmembrane helix</keyword>
<dbReference type="EMBL" id="DXCF01000037">
    <property type="protein sequence ID" value="HIZ10286.1"/>
    <property type="molecule type" value="Genomic_DNA"/>
</dbReference>
<dbReference type="InterPro" id="IPR039421">
    <property type="entry name" value="Type_1_exporter"/>
</dbReference>
<evidence type="ECO:0000259" key="7">
    <source>
        <dbReference type="PROSITE" id="PS50929"/>
    </source>
</evidence>
<keyword evidence="4 6" id="KW-0472">Membrane</keyword>
<evidence type="ECO:0000313" key="9">
    <source>
        <dbReference type="Proteomes" id="UP000824025"/>
    </source>
</evidence>
<name>A0A9D2IIY6_9FIRM</name>
<dbReference type="SUPFAM" id="SSF90123">
    <property type="entry name" value="ABC transporter transmembrane region"/>
    <property type="match status" value="1"/>
</dbReference>
<gene>
    <name evidence="8" type="ORF">H9726_07340</name>
</gene>
<evidence type="ECO:0000256" key="3">
    <source>
        <dbReference type="ARBA" id="ARBA00022989"/>
    </source>
</evidence>
<evidence type="ECO:0000256" key="5">
    <source>
        <dbReference type="SAM" id="MobiDB-lite"/>
    </source>
</evidence>
<keyword evidence="8" id="KW-0067">ATP-binding</keyword>
<evidence type="ECO:0000313" key="8">
    <source>
        <dbReference type="EMBL" id="HIZ10286.1"/>
    </source>
</evidence>
<accession>A0A9D2IIY6</accession>
<dbReference type="Gene3D" id="1.20.1560.10">
    <property type="entry name" value="ABC transporter type 1, transmembrane domain"/>
    <property type="match status" value="1"/>
</dbReference>
<reference evidence="8" key="1">
    <citation type="journal article" date="2021" name="PeerJ">
        <title>Extensive microbial diversity within the chicken gut microbiome revealed by metagenomics and culture.</title>
        <authorList>
            <person name="Gilroy R."/>
            <person name="Ravi A."/>
            <person name="Getino M."/>
            <person name="Pursley I."/>
            <person name="Horton D.L."/>
            <person name="Alikhan N.F."/>
            <person name="Baker D."/>
            <person name="Gharbi K."/>
            <person name="Hall N."/>
            <person name="Watson M."/>
            <person name="Adriaenssens E.M."/>
            <person name="Foster-Nyarko E."/>
            <person name="Jarju S."/>
            <person name="Secka A."/>
            <person name="Antonio M."/>
            <person name="Oren A."/>
            <person name="Chaudhuri R.R."/>
            <person name="La Ragione R."/>
            <person name="Hildebrand F."/>
            <person name="Pallen M.J."/>
        </authorList>
    </citation>
    <scope>NUCLEOTIDE SEQUENCE</scope>
    <source>
        <strain evidence="8">CHK192-19661</strain>
    </source>
</reference>
<evidence type="ECO:0000256" key="4">
    <source>
        <dbReference type="ARBA" id="ARBA00023136"/>
    </source>
</evidence>
<dbReference type="AlphaFoldDB" id="A0A9D2IIY6"/>
<evidence type="ECO:0000256" key="6">
    <source>
        <dbReference type="SAM" id="Phobius"/>
    </source>
</evidence>
<dbReference type="PANTHER" id="PTHR43394:SF7">
    <property type="entry name" value="ABC TRANSPORTER B FAMILY MEMBER 28"/>
    <property type="match status" value="1"/>
</dbReference>
<dbReference type="InterPro" id="IPR011527">
    <property type="entry name" value="ABC1_TM_dom"/>
</dbReference>
<feature type="transmembrane region" description="Helical" evidence="6">
    <location>
        <begin position="272"/>
        <end position="292"/>
    </location>
</feature>
<evidence type="ECO:0000256" key="2">
    <source>
        <dbReference type="ARBA" id="ARBA00022692"/>
    </source>
</evidence>
<dbReference type="GO" id="GO:0005886">
    <property type="term" value="C:plasma membrane"/>
    <property type="evidence" value="ECO:0007669"/>
    <property type="project" value="UniProtKB-SubCell"/>
</dbReference>
<protein>
    <submittedName>
        <fullName evidence="8">ABC transporter ATP-binding protein</fullName>
    </submittedName>
</protein>
<organism evidence="8 9">
    <name type="scientific">Candidatus Borkfalkia avicola</name>
    <dbReference type="NCBI Taxonomy" id="2838503"/>
    <lineage>
        <taxon>Bacteria</taxon>
        <taxon>Bacillati</taxon>
        <taxon>Bacillota</taxon>
        <taxon>Clostridia</taxon>
        <taxon>Christensenellales</taxon>
        <taxon>Christensenellaceae</taxon>
        <taxon>Candidatus Borkfalkia</taxon>
    </lineage>
</organism>
<dbReference type="PANTHER" id="PTHR43394">
    <property type="entry name" value="ATP-DEPENDENT PERMEASE MDL1, MITOCHONDRIAL"/>
    <property type="match status" value="1"/>
</dbReference>
<feature type="transmembrane region" description="Helical" evidence="6">
    <location>
        <begin position="158"/>
        <end position="178"/>
    </location>
</feature>
<evidence type="ECO:0000256" key="1">
    <source>
        <dbReference type="ARBA" id="ARBA00004651"/>
    </source>
</evidence>
<feature type="transmembrane region" description="Helical" evidence="6">
    <location>
        <begin position="43"/>
        <end position="67"/>
    </location>
</feature>
<feature type="domain" description="ABC transmembrane type-1" evidence="7">
    <location>
        <begin position="43"/>
        <end position="325"/>
    </location>
</feature>
<dbReference type="GO" id="GO:0005524">
    <property type="term" value="F:ATP binding"/>
    <property type="evidence" value="ECO:0007669"/>
    <property type="project" value="UniProtKB-KW"/>
</dbReference>
<dbReference type="GO" id="GO:0015421">
    <property type="term" value="F:ABC-type oligopeptide transporter activity"/>
    <property type="evidence" value="ECO:0007669"/>
    <property type="project" value="TreeGrafter"/>
</dbReference>
<keyword evidence="2 6" id="KW-0812">Transmembrane</keyword>
<feature type="region of interest" description="Disordered" evidence="5">
    <location>
        <begin position="379"/>
        <end position="403"/>
    </location>
</feature>
<feature type="compositionally biased region" description="Low complexity" evidence="5">
    <location>
        <begin position="388"/>
        <end position="403"/>
    </location>
</feature>
<comment type="subcellular location">
    <subcellularLocation>
        <location evidence="1">Cell membrane</location>
        <topology evidence="1">Multi-pass membrane protein</topology>
    </subcellularLocation>
</comment>
<dbReference type="Proteomes" id="UP000824025">
    <property type="component" value="Unassembled WGS sequence"/>
</dbReference>
<feature type="transmembrane region" description="Helical" evidence="6">
    <location>
        <begin position="79"/>
        <end position="103"/>
    </location>
</feature>